<evidence type="ECO:0000313" key="5">
    <source>
        <dbReference type="EMBL" id="PJC22771.1"/>
    </source>
</evidence>
<dbReference type="GO" id="GO:0071555">
    <property type="term" value="P:cell wall organization"/>
    <property type="evidence" value="ECO:0007669"/>
    <property type="project" value="TreeGrafter"/>
</dbReference>
<feature type="domain" description="Penicillin-binding protein dimerisation" evidence="4">
    <location>
        <begin position="46"/>
        <end position="214"/>
    </location>
</feature>
<organism evidence="5 6">
    <name type="scientific">candidate division WWE3 bacterium CG_4_9_14_0_2_um_filter_48_10</name>
    <dbReference type="NCBI Taxonomy" id="1975078"/>
    <lineage>
        <taxon>Bacteria</taxon>
        <taxon>Katanobacteria</taxon>
    </lineage>
</organism>
<dbReference type="InterPro" id="IPR050515">
    <property type="entry name" value="Beta-lactam/transpept"/>
</dbReference>
<dbReference type="PANTHER" id="PTHR30627">
    <property type="entry name" value="PEPTIDOGLYCAN D,D-TRANSPEPTIDASE"/>
    <property type="match status" value="1"/>
</dbReference>
<comment type="subcellular location">
    <subcellularLocation>
        <location evidence="1">Membrane</location>
    </subcellularLocation>
</comment>
<dbReference type="InterPro" id="IPR001460">
    <property type="entry name" value="PCN-bd_Tpept"/>
</dbReference>
<dbReference type="AlphaFoldDB" id="A0A2M8EJ41"/>
<feature type="domain" description="Penicillin-binding protein transpeptidase" evidence="3">
    <location>
        <begin position="258"/>
        <end position="558"/>
    </location>
</feature>
<evidence type="ECO:0000259" key="3">
    <source>
        <dbReference type="Pfam" id="PF00905"/>
    </source>
</evidence>
<dbReference type="SUPFAM" id="SSF56601">
    <property type="entry name" value="beta-lactamase/transpeptidase-like"/>
    <property type="match status" value="1"/>
</dbReference>
<dbReference type="GO" id="GO:0005886">
    <property type="term" value="C:plasma membrane"/>
    <property type="evidence" value="ECO:0007669"/>
    <property type="project" value="TreeGrafter"/>
</dbReference>
<evidence type="ECO:0008006" key="7">
    <source>
        <dbReference type="Google" id="ProtNLM"/>
    </source>
</evidence>
<dbReference type="Gene3D" id="3.30.450.330">
    <property type="match status" value="1"/>
</dbReference>
<comment type="caution">
    <text evidence="5">The sequence shown here is derived from an EMBL/GenBank/DDBJ whole genome shotgun (WGS) entry which is preliminary data.</text>
</comment>
<dbReference type="InterPro" id="IPR012338">
    <property type="entry name" value="Beta-lactam/transpept-like"/>
</dbReference>
<evidence type="ECO:0000256" key="2">
    <source>
        <dbReference type="ARBA" id="ARBA00023136"/>
    </source>
</evidence>
<keyword evidence="2" id="KW-0472">Membrane</keyword>
<dbReference type="InterPro" id="IPR036138">
    <property type="entry name" value="PBP_dimer_sf"/>
</dbReference>
<dbReference type="Proteomes" id="UP000228781">
    <property type="component" value="Unassembled WGS sequence"/>
</dbReference>
<proteinExistence type="predicted"/>
<evidence type="ECO:0000256" key="1">
    <source>
        <dbReference type="ARBA" id="ARBA00004370"/>
    </source>
</evidence>
<dbReference type="Pfam" id="PF00905">
    <property type="entry name" value="Transpeptidase"/>
    <property type="match status" value="1"/>
</dbReference>
<gene>
    <name evidence="5" type="ORF">CO059_01610</name>
</gene>
<accession>A0A2M8EJ41</accession>
<reference evidence="6" key="1">
    <citation type="submission" date="2017-09" db="EMBL/GenBank/DDBJ databases">
        <title>Depth-based differentiation of microbial function through sediment-hosted aquifers and enrichment of novel symbionts in the deep terrestrial subsurface.</title>
        <authorList>
            <person name="Probst A.J."/>
            <person name="Ladd B."/>
            <person name="Jarett J.K."/>
            <person name="Geller-Mcgrath D.E."/>
            <person name="Sieber C.M.K."/>
            <person name="Emerson J.B."/>
            <person name="Anantharaman K."/>
            <person name="Thomas B.C."/>
            <person name="Malmstrom R."/>
            <person name="Stieglmeier M."/>
            <person name="Klingl A."/>
            <person name="Woyke T."/>
            <person name="Ryan C.M."/>
            <person name="Banfield J.F."/>
        </authorList>
    </citation>
    <scope>NUCLEOTIDE SEQUENCE [LARGE SCALE GENOMIC DNA]</scope>
</reference>
<sequence length="583" mass="64431">MRLKITLLLIGLCFLAVFIKLFTIQIIRHEEYLATAEQQRMQSYDIPAWRGRIYALGGEVLVANEDAFRLVADPLKIENAKEVAKKIAPILLSDPRFFSYNLDPKIKEPENYLIKRFLELFANKKQRWVSLARKVPRSIKEQIEELKVEGLSFEDDPRRFYPEGSLAANVLGFVAFDEGGKDQGYFGLEGCYNGDLRGVPGKVVQEYSASGDPILVGGYSLLQPQNGSDLYLTIDRNIQSILERKIKEGVKRYRATSGSFVVLDPKTGRVLAMGNYPAYNPGNFNPLVPSGTGNLSKKELKNLSISATYEPGSVMKIVLMSAALDTKLVKPTSTFMDDGPLRVGGYTIDTWDGRHYGKQTMIQLLQKSNNVGAAKVALQLGKDTLRSYFLKFGFGKPLGIDLEGEEGGKVKPRQEWRQIDLATAGFGQGVAVTPLQMASAAATIANGGVLMKPYVVEKIVTQDGREIKFESEPIGRMVSTETAETMVKMLLAAVEGGEARAFISAKYRIAGKTGTAQIPIRGGYDPHQTNVTFVGFLPKDKPFVMLIRLEKPTTSTYSATTVVPLWVEAMEEIAPLFGVRPDK</sequence>
<evidence type="ECO:0000259" key="4">
    <source>
        <dbReference type="Pfam" id="PF03717"/>
    </source>
</evidence>
<dbReference type="PANTHER" id="PTHR30627:SF1">
    <property type="entry name" value="PEPTIDOGLYCAN D,D-TRANSPEPTIDASE FTSI"/>
    <property type="match status" value="1"/>
</dbReference>
<dbReference type="Gene3D" id="3.90.1310.10">
    <property type="entry name" value="Penicillin-binding protein 2a (Domain 2)"/>
    <property type="match status" value="1"/>
</dbReference>
<evidence type="ECO:0000313" key="6">
    <source>
        <dbReference type="Proteomes" id="UP000228781"/>
    </source>
</evidence>
<dbReference type="GO" id="GO:0008658">
    <property type="term" value="F:penicillin binding"/>
    <property type="evidence" value="ECO:0007669"/>
    <property type="project" value="InterPro"/>
</dbReference>
<protein>
    <recommendedName>
        <fullName evidence="7">Penicillin-binding protein 2</fullName>
    </recommendedName>
</protein>
<dbReference type="EMBL" id="PFSK01000019">
    <property type="protein sequence ID" value="PJC22771.1"/>
    <property type="molecule type" value="Genomic_DNA"/>
</dbReference>
<dbReference type="Pfam" id="PF03717">
    <property type="entry name" value="PBP_dimer"/>
    <property type="match status" value="1"/>
</dbReference>
<dbReference type="InterPro" id="IPR005311">
    <property type="entry name" value="PBP_dimer"/>
</dbReference>
<dbReference type="SUPFAM" id="SSF56519">
    <property type="entry name" value="Penicillin binding protein dimerisation domain"/>
    <property type="match status" value="1"/>
</dbReference>
<name>A0A2M8EJ41_UNCKA</name>
<dbReference type="Gene3D" id="3.40.710.10">
    <property type="entry name" value="DD-peptidase/beta-lactamase superfamily"/>
    <property type="match status" value="1"/>
</dbReference>